<dbReference type="InterPro" id="IPR044060">
    <property type="entry name" value="Bacterial_rp_domain"/>
</dbReference>
<dbReference type="InterPro" id="IPR022060">
    <property type="entry name" value="DUF3616"/>
</dbReference>
<feature type="domain" description="LTD" evidence="3">
    <location>
        <begin position="5"/>
        <end position="120"/>
    </location>
</feature>
<dbReference type="SUPFAM" id="SSF74853">
    <property type="entry name" value="Lamin A/C globular tail domain"/>
    <property type="match status" value="2"/>
</dbReference>
<evidence type="ECO:0000313" key="4">
    <source>
        <dbReference type="EMBL" id="MFC4819970.1"/>
    </source>
</evidence>
<dbReference type="InterPro" id="IPR001434">
    <property type="entry name" value="OmcB-like_DUF11"/>
</dbReference>
<feature type="domain" description="LTD" evidence="3">
    <location>
        <begin position="1397"/>
        <end position="1523"/>
    </location>
</feature>
<evidence type="ECO:0000259" key="3">
    <source>
        <dbReference type="PROSITE" id="PS51841"/>
    </source>
</evidence>
<dbReference type="SUPFAM" id="SSF50985">
    <property type="entry name" value="RCC1/BLIP-II"/>
    <property type="match status" value="2"/>
</dbReference>
<dbReference type="EMBL" id="JBHSHD010000006">
    <property type="protein sequence ID" value="MFC4819970.1"/>
    <property type="molecule type" value="Genomic_DNA"/>
</dbReference>
<dbReference type="Pfam" id="PF25390">
    <property type="entry name" value="WD40_RLD"/>
    <property type="match status" value="2"/>
</dbReference>
<keyword evidence="2" id="KW-0677">Repeat</keyword>
<dbReference type="PROSITE" id="PS50012">
    <property type="entry name" value="RCC1_3"/>
    <property type="match status" value="11"/>
</dbReference>
<keyword evidence="5" id="KW-1185">Reference proteome</keyword>
<dbReference type="Proteomes" id="UP001595886">
    <property type="component" value="Unassembled WGS sequence"/>
</dbReference>
<dbReference type="Pfam" id="PF00932">
    <property type="entry name" value="LTD"/>
    <property type="match status" value="2"/>
</dbReference>
<evidence type="ECO:0000313" key="5">
    <source>
        <dbReference type="Proteomes" id="UP001595886"/>
    </source>
</evidence>
<reference evidence="5" key="1">
    <citation type="journal article" date="2019" name="Int. J. Syst. Evol. Microbiol.">
        <title>The Global Catalogue of Microorganisms (GCM) 10K type strain sequencing project: providing services to taxonomists for standard genome sequencing and annotation.</title>
        <authorList>
            <consortium name="The Broad Institute Genomics Platform"/>
            <consortium name="The Broad Institute Genome Sequencing Center for Infectious Disease"/>
            <person name="Wu L."/>
            <person name="Ma J."/>
        </authorList>
    </citation>
    <scope>NUCLEOTIDE SEQUENCE [LARGE SCALE GENOMIC DNA]</scope>
    <source>
        <strain evidence="5">CCUG 30340</strain>
    </source>
</reference>
<comment type="caution">
    <text evidence="4">The sequence shown here is derived from an EMBL/GenBank/DDBJ whole genome shotgun (WGS) entry which is preliminary data.</text>
</comment>
<evidence type="ECO:0000256" key="2">
    <source>
        <dbReference type="ARBA" id="ARBA00022737"/>
    </source>
</evidence>
<dbReference type="PANTHER" id="PTHR45982">
    <property type="entry name" value="REGULATOR OF CHROMOSOME CONDENSATION"/>
    <property type="match status" value="1"/>
</dbReference>
<dbReference type="PRINTS" id="PR00633">
    <property type="entry name" value="RCCNDNSATION"/>
</dbReference>
<accession>A0ABV9QRK8</accession>
<gene>
    <name evidence="4" type="ORF">ACFO6Q_06525</name>
</gene>
<evidence type="ECO:0000256" key="1">
    <source>
        <dbReference type="ARBA" id="ARBA00022658"/>
    </source>
</evidence>
<proteinExistence type="predicted"/>
<organism evidence="4 5">
    <name type="scientific">Dokdonella ginsengisoli</name>
    <dbReference type="NCBI Taxonomy" id="363846"/>
    <lineage>
        <taxon>Bacteria</taxon>
        <taxon>Pseudomonadati</taxon>
        <taxon>Pseudomonadota</taxon>
        <taxon>Gammaproteobacteria</taxon>
        <taxon>Lysobacterales</taxon>
        <taxon>Rhodanobacteraceae</taxon>
        <taxon>Dokdonella</taxon>
    </lineage>
</organism>
<dbReference type="Pfam" id="PF01345">
    <property type="entry name" value="DUF11"/>
    <property type="match status" value="1"/>
</dbReference>
<dbReference type="InterPro" id="IPR001322">
    <property type="entry name" value="Lamin_tail_dom"/>
</dbReference>
<dbReference type="InterPro" id="IPR051553">
    <property type="entry name" value="Ran_GTPase-activating"/>
</dbReference>
<dbReference type="InterPro" id="IPR013783">
    <property type="entry name" value="Ig-like_fold"/>
</dbReference>
<name>A0ABV9QRK8_9GAMM</name>
<dbReference type="Gene3D" id="2.60.40.10">
    <property type="entry name" value="Immunoglobulins"/>
    <property type="match status" value="1"/>
</dbReference>
<dbReference type="Pfam" id="PF12275">
    <property type="entry name" value="DUF3616"/>
    <property type="match status" value="1"/>
</dbReference>
<keyword evidence="1" id="KW-0344">Guanine-nucleotide releasing factor</keyword>
<sequence>MLVASTVQAQVRITEWMYDGAGGEYVELTNVGGQPVDLTGWSYDDDSATPGVFDLGGLGVVQPGESVVFTESDAETFRADWGLCAGQKLLGGYTNNLGRNDQINIFDASHALVDRLTYGDQNIPGSIRTQGASGWVSAAGLGANNALEWTKSSVGDTEGSFASSGGAIGSPGRSARAGVAHDPCGSVGAALVEKPLAAGDDHACGIRNGVAYCWGIETRGQLGNGAGLTGNQQSPTPVDVSGLPAGIEWAAVDAADLHTCGLTTEGALYCWGAGNSGALGAGPGVTGDQVSPVAVDISALPPGATFVDVAVGEGHTCAVAADGTGYCWGSGGPGQLGIGGNGATVWVPTAIDMSAMPAGTKWKRLSAGSIHTCGVTTGGDAYCWGNTTYGRIGSDQFDTNVYSPVAVDLTGLPAGTQWDWVVAGDNHSCGLTTQGVVYCWGRDNVGQLGNGGMASGNYNPRPLPLDLTGLPGGTTWSFVEAGDELTCAVTLGGATYCWGNIPGSSTNISPVAVSLSALPPGSRFDHIAVATSGTHMCAQSTADVGYCWGTDPFGQLGNGPDLGDEWVPNTPIAYPGGVTPTIEPATIAAGLEFACGLDPAGAAYCWGRDSVGQLGNGATVTANMVSPYPVDMSALPAGTRFASITAGGTSACALTPEGAAYCWGEDNYGQLGNGAGVTGNQYVPVAVDMAPLNGARFVSLSAARTHVCGVADSGTGYCWGRGGALGLPAGIVDDQPSPSPVDMALLPAGVTLSSISAAFNHTCAVASNGALYCWGQNGNGVIGVGVSGGSYPITAVDVSALPAGTVFDQVTTGDSHSCALSTGHVAYCWGAGINGATGNGAQSLDILRPNPVVTSTIPAGTHFVRLEGGGTNTCGILDTGAAYCWGFGNWGALGTGDGTSRYSPHPVSTANLPAGTVFTELSADNNLTCAATQAGKFYCWGRDNYGQLGNGPTLTADPSHEPTAVDPFETVIGLPPTIVVAQSIVTGSVGDPTNPGTTLTLGDPDSDLAALAVEVSSSNAAVIPASGVVVAGTGAERTVSFSPTGRGVSNVTFIVTDPEGNGQSVTMQYASSNQAPDPSGRYHHWISDASAALGVGDGYVILLNDETNTIFLHREDRSGPPVKTWSFSSGDLGTGSEVDFEGIARFGDLVLLTGSHGNNRSGSARPERRTFVAATISGSGADTELTFRGRYNNLWSELRSWDQNNGHGLGADALGFIAATTPGVLPNAPDGFNIEGLEFSPDGEAVYLGFRAPTINVAGVHRALVVPLLNVESIINGTPGTGPAQFGAPILMDLGGRSIRAMASNAEGDYLISAGPSPQNGTWALYTWDGNPDHAPALNQELPAENALTGGTWEAIGTVPHPLTEGALVRLITDSGDSNFYGTGATKDLQQPFQKSYSQVFALAAVPGGGQSGIRITEWMYGGPGGEFVELTNVGAEAVDLTGWSYDDDSATPGVFSLSGFGIVQPGQSVVFTESDAEAFRAEWGLCAEVKILGGYTNNLGGNDQINIFDAGNQLVDRLAYGSGNFPGSIVTSGASGWVSAAGLGADDVYQWTLSTVGDVEESRASAGGAIGNPGSSKRASVPFEQCPGVVEHSLAVVIEGSGQGTVTGDGIACPGDCEQSYPQDTAATLTATPSAGFVFGGWGGDCSGVAECSISMGADKNVTATFLAEAALSFDPATLGFGEVEVGTTSQALSATLINGGGTEATGLSFVAPGNGFTIDAGACGDRLPPAGRCDVVVMFAPTAAGPVQATLNVGSTSGGTASVALTGTGVESPDPATNLAVDIQARQQHVQRGQLLDHLVVVNNLGPDAATSSSVSSVLSAALDVDFAQWLCVGPASSGCTASGQGDISDSGLTIPAGGSVSYLISAPVRWDAEGALESQAQAHDAHDTEPSNNTAGATAYVVLFRSGFEAYGNGVNATPPQSATAAETITMTWPAADGNLIGTVLTGEAGSGSAAREAFRLERFDADSRSWARLVASDEGGNEYASAWLPVRVGEEIALTFADAQSSSNGEHVESGIQRTAQLQSRSAQLHLPLVLRPATYRLMSAAPLSVIPAAAED</sequence>
<dbReference type="InterPro" id="IPR036415">
    <property type="entry name" value="Lamin_tail_dom_sf"/>
</dbReference>
<dbReference type="PROSITE" id="PS51841">
    <property type="entry name" value="LTD"/>
    <property type="match status" value="2"/>
</dbReference>
<dbReference type="RefSeq" id="WP_380019786.1">
    <property type="nucleotide sequence ID" value="NZ_JBHSHD010000006.1"/>
</dbReference>
<dbReference type="InterPro" id="IPR000408">
    <property type="entry name" value="Reg_chr_condens"/>
</dbReference>
<dbReference type="PANTHER" id="PTHR45982:SF1">
    <property type="entry name" value="REGULATOR OF CHROMOSOME CONDENSATION"/>
    <property type="match status" value="1"/>
</dbReference>
<dbReference type="Pfam" id="PF18998">
    <property type="entry name" value="Flg_new_2"/>
    <property type="match status" value="1"/>
</dbReference>
<dbReference type="Gene3D" id="2.130.10.30">
    <property type="entry name" value="Regulator of chromosome condensation 1/beta-lactamase-inhibitor protein II"/>
    <property type="match status" value="5"/>
</dbReference>
<dbReference type="InterPro" id="IPR009091">
    <property type="entry name" value="RCC1/BLIP-II"/>
</dbReference>
<dbReference type="InterPro" id="IPR058923">
    <property type="entry name" value="RCC1-like_dom"/>
</dbReference>
<protein>
    <submittedName>
        <fullName evidence="4">DUF3616 domain-containing protein</fullName>
    </submittedName>
</protein>